<sequence>MEVFDAQQEACLYPVGCQPSVASSPDSSSPDLHYTPLPSMSRDPNHHKGVAGKCRYVYYGKHSEGNRFIRDDQL</sequence>
<reference evidence="2" key="1">
    <citation type="submission" date="2022-03" db="EMBL/GenBank/DDBJ databases">
        <authorList>
            <person name="Alioto T."/>
            <person name="Alioto T."/>
            <person name="Gomez Garrido J."/>
        </authorList>
    </citation>
    <scope>NUCLEOTIDE SEQUENCE</scope>
</reference>
<organism evidence="2 3">
    <name type="scientific">Pelobates cultripes</name>
    <name type="common">Western spadefoot toad</name>
    <dbReference type="NCBI Taxonomy" id="61616"/>
    <lineage>
        <taxon>Eukaryota</taxon>
        <taxon>Metazoa</taxon>
        <taxon>Chordata</taxon>
        <taxon>Craniata</taxon>
        <taxon>Vertebrata</taxon>
        <taxon>Euteleostomi</taxon>
        <taxon>Amphibia</taxon>
        <taxon>Batrachia</taxon>
        <taxon>Anura</taxon>
        <taxon>Pelobatoidea</taxon>
        <taxon>Pelobatidae</taxon>
        <taxon>Pelobates</taxon>
    </lineage>
</organism>
<proteinExistence type="predicted"/>
<gene>
    <name evidence="2" type="ORF">PECUL_23A047715</name>
</gene>
<accession>A0AAD1WQ91</accession>
<feature type="region of interest" description="Disordered" evidence="1">
    <location>
        <begin position="19"/>
        <end position="46"/>
    </location>
</feature>
<evidence type="ECO:0000313" key="2">
    <source>
        <dbReference type="EMBL" id="CAH2321703.1"/>
    </source>
</evidence>
<keyword evidence="3" id="KW-1185">Reference proteome</keyword>
<protein>
    <submittedName>
        <fullName evidence="2">Leucine-rich repeat-containing C10orf11 homolog</fullName>
    </submittedName>
</protein>
<evidence type="ECO:0000313" key="3">
    <source>
        <dbReference type="Proteomes" id="UP001295444"/>
    </source>
</evidence>
<evidence type="ECO:0000256" key="1">
    <source>
        <dbReference type="SAM" id="MobiDB-lite"/>
    </source>
</evidence>
<dbReference type="EMBL" id="OW240922">
    <property type="protein sequence ID" value="CAH2321703.1"/>
    <property type="molecule type" value="Genomic_DNA"/>
</dbReference>
<dbReference type="AlphaFoldDB" id="A0AAD1WQ91"/>
<dbReference type="Proteomes" id="UP001295444">
    <property type="component" value="Chromosome 11"/>
</dbReference>
<name>A0AAD1WQ91_PELCU</name>